<evidence type="ECO:0000259" key="2">
    <source>
        <dbReference type="Pfam" id="PF00535"/>
    </source>
</evidence>
<feature type="region of interest" description="Disordered" evidence="1">
    <location>
        <begin position="236"/>
        <end position="260"/>
    </location>
</feature>
<dbReference type="EMBL" id="CADCVT010000011">
    <property type="protein sequence ID" value="CAA9473093.1"/>
    <property type="molecule type" value="Genomic_DNA"/>
</dbReference>
<proteinExistence type="predicted"/>
<reference evidence="3" key="1">
    <citation type="submission" date="2020-02" db="EMBL/GenBank/DDBJ databases">
        <authorList>
            <person name="Meier V. D."/>
        </authorList>
    </citation>
    <scope>NUCLEOTIDE SEQUENCE</scope>
    <source>
        <strain evidence="3">AVDCRST_MAG85</strain>
    </source>
</reference>
<name>A0A6J4RGJ1_9ACTN</name>
<gene>
    <name evidence="3" type="ORF">AVDCRST_MAG85-98</name>
</gene>
<dbReference type="PANTHER" id="PTHR10859:SF91">
    <property type="entry name" value="DOLICHYL-PHOSPHATE BETA-GLUCOSYLTRANSFERASE"/>
    <property type="match status" value="1"/>
</dbReference>
<dbReference type="InterPro" id="IPR029044">
    <property type="entry name" value="Nucleotide-diphossugar_trans"/>
</dbReference>
<sequence length="260" mass="27489">MAATLSVVVPAYQEAARAPRLVAAVRDAAADDVARAGLELLEVIVVDDGSTDATASVLEEGARSTPLLRPLPAPGGHGGKGHAVAAGIAAARGELVLLADCDLSAPLAEVAHLHQALRGGADVAIGSRAAAGADVRNTPLTREYMGRTFNRLVRAATGLPHHDTQCPLKLLRTSDARRLAEAMQTRGFAFDVELLVRAQEAGLSVAEVPIAFCHDLDSRVDPIAHALEMARDVARLRRSQRKPERDARRQVQPAGDELRL</sequence>
<feature type="domain" description="Glycosyltransferase 2-like" evidence="2">
    <location>
        <begin position="6"/>
        <end position="174"/>
    </location>
</feature>
<dbReference type="InterPro" id="IPR001173">
    <property type="entry name" value="Glyco_trans_2-like"/>
</dbReference>
<dbReference type="PANTHER" id="PTHR10859">
    <property type="entry name" value="GLYCOSYL TRANSFERASE"/>
    <property type="match status" value="1"/>
</dbReference>
<dbReference type="GO" id="GO:0006487">
    <property type="term" value="P:protein N-linked glycosylation"/>
    <property type="evidence" value="ECO:0007669"/>
    <property type="project" value="TreeGrafter"/>
</dbReference>
<feature type="compositionally biased region" description="Basic and acidic residues" evidence="1">
    <location>
        <begin position="236"/>
        <end position="249"/>
    </location>
</feature>
<dbReference type="AlphaFoldDB" id="A0A6J4RGJ1"/>
<dbReference type="SUPFAM" id="SSF53448">
    <property type="entry name" value="Nucleotide-diphospho-sugar transferases"/>
    <property type="match status" value="1"/>
</dbReference>
<evidence type="ECO:0000256" key="1">
    <source>
        <dbReference type="SAM" id="MobiDB-lite"/>
    </source>
</evidence>
<accession>A0A6J4RGJ1</accession>
<dbReference type="Gene3D" id="3.90.550.10">
    <property type="entry name" value="Spore Coat Polysaccharide Biosynthesis Protein SpsA, Chain A"/>
    <property type="match status" value="1"/>
</dbReference>
<protein>
    <recommendedName>
        <fullName evidence="2">Glycosyltransferase 2-like domain-containing protein</fullName>
    </recommendedName>
</protein>
<evidence type="ECO:0000313" key="3">
    <source>
        <dbReference type="EMBL" id="CAA9473093.1"/>
    </source>
</evidence>
<dbReference type="Pfam" id="PF00535">
    <property type="entry name" value="Glycos_transf_2"/>
    <property type="match status" value="1"/>
</dbReference>
<organism evidence="3">
    <name type="scientific">uncultured Solirubrobacteraceae bacterium</name>
    <dbReference type="NCBI Taxonomy" id="1162706"/>
    <lineage>
        <taxon>Bacteria</taxon>
        <taxon>Bacillati</taxon>
        <taxon>Actinomycetota</taxon>
        <taxon>Thermoleophilia</taxon>
        <taxon>Solirubrobacterales</taxon>
        <taxon>Solirubrobacteraceae</taxon>
        <taxon>environmental samples</taxon>
    </lineage>
</organism>